<feature type="transmembrane region" description="Helical" evidence="4">
    <location>
        <begin position="105"/>
        <end position="122"/>
    </location>
</feature>
<evidence type="ECO:0000313" key="7">
    <source>
        <dbReference type="Proteomes" id="UP000298325"/>
    </source>
</evidence>
<dbReference type="InterPro" id="IPR043128">
    <property type="entry name" value="Rev_trsase/Diguanyl_cyclase"/>
</dbReference>
<dbReference type="Gene3D" id="3.30.70.270">
    <property type="match status" value="1"/>
</dbReference>
<dbReference type="RefSeq" id="WP_135803671.1">
    <property type="nucleotide sequence ID" value="NZ_SRPF01000003.1"/>
</dbReference>
<feature type="transmembrane region" description="Helical" evidence="4">
    <location>
        <begin position="83"/>
        <end position="99"/>
    </location>
</feature>
<dbReference type="NCBIfam" id="TIGR00254">
    <property type="entry name" value="GGDEF"/>
    <property type="match status" value="1"/>
</dbReference>
<dbReference type="SMART" id="SM00267">
    <property type="entry name" value="GGDEF"/>
    <property type="match status" value="1"/>
</dbReference>
<dbReference type="GO" id="GO:0043709">
    <property type="term" value="P:cell adhesion involved in single-species biofilm formation"/>
    <property type="evidence" value="ECO:0007669"/>
    <property type="project" value="TreeGrafter"/>
</dbReference>
<dbReference type="InterPro" id="IPR048435">
    <property type="entry name" value="MASE6"/>
</dbReference>
<keyword evidence="7" id="KW-1185">Reference proteome</keyword>
<dbReference type="EC" id="2.7.7.65" evidence="2"/>
<dbReference type="FunFam" id="3.30.70.270:FF:000001">
    <property type="entry name" value="Diguanylate cyclase domain protein"/>
    <property type="match status" value="1"/>
</dbReference>
<dbReference type="Proteomes" id="UP000298325">
    <property type="component" value="Unassembled WGS sequence"/>
</dbReference>
<comment type="caution">
    <text evidence="6">The sequence shown here is derived from an EMBL/GenBank/DDBJ whole genome shotgun (WGS) entry which is preliminary data.</text>
</comment>
<organism evidence="6 7">
    <name type="scientific">Marinobacter confluentis</name>
    <dbReference type="NCBI Taxonomy" id="1697557"/>
    <lineage>
        <taxon>Bacteria</taxon>
        <taxon>Pseudomonadati</taxon>
        <taxon>Pseudomonadota</taxon>
        <taxon>Gammaproteobacteria</taxon>
        <taxon>Pseudomonadales</taxon>
        <taxon>Marinobacteraceae</taxon>
        <taxon>Marinobacter</taxon>
    </lineage>
</organism>
<dbReference type="InterPro" id="IPR029787">
    <property type="entry name" value="Nucleotide_cyclase"/>
</dbReference>
<accession>A0A4Z1C2N1</accession>
<evidence type="ECO:0000256" key="1">
    <source>
        <dbReference type="ARBA" id="ARBA00001946"/>
    </source>
</evidence>
<dbReference type="OrthoDB" id="9812260at2"/>
<dbReference type="CDD" id="cd01949">
    <property type="entry name" value="GGDEF"/>
    <property type="match status" value="1"/>
</dbReference>
<dbReference type="PROSITE" id="PS50887">
    <property type="entry name" value="GGDEF"/>
    <property type="match status" value="1"/>
</dbReference>
<evidence type="ECO:0000256" key="4">
    <source>
        <dbReference type="SAM" id="Phobius"/>
    </source>
</evidence>
<dbReference type="GO" id="GO:0052621">
    <property type="term" value="F:diguanylate cyclase activity"/>
    <property type="evidence" value="ECO:0007669"/>
    <property type="project" value="UniProtKB-EC"/>
</dbReference>
<feature type="transmembrane region" description="Helical" evidence="4">
    <location>
        <begin position="127"/>
        <end position="145"/>
    </location>
</feature>
<dbReference type="AlphaFoldDB" id="A0A4Z1C2N1"/>
<feature type="transmembrane region" description="Helical" evidence="4">
    <location>
        <begin position="27"/>
        <end position="46"/>
    </location>
</feature>
<evidence type="ECO:0000256" key="3">
    <source>
        <dbReference type="ARBA" id="ARBA00034247"/>
    </source>
</evidence>
<comment type="cofactor">
    <cofactor evidence="1">
        <name>Mg(2+)</name>
        <dbReference type="ChEBI" id="CHEBI:18420"/>
    </cofactor>
</comment>
<evidence type="ECO:0000259" key="5">
    <source>
        <dbReference type="PROSITE" id="PS50887"/>
    </source>
</evidence>
<dbReference type="SUPFAM" id="SSF55073">
    <property type="entry name" value="Nucleotide cyclase"/>
    <property type="match status" value="1"/>
</dbReference>
<dbReference type="GO" id="GO:0005886">
    <property type="term" value="C:plasma membrane"/>
    <property type="evidence" value="ECO:0007669"/>
    <property type="project" value="TreeGrafter"/>
</dbReference>
<dbReference type="InterPro" id="IPR050469">
    <property type="entry name" value="Diguanylate_Cyclase"/>
</dbReference>
<dbReference type="EMBL" id="SRPF01000003">
    <property type="protein sequence ID" value="TGN39362.1"/>
    <property type="molecule type" value="Genomic_DNA"/>
</dbReference>
<proteinExistence type="predicted"/>
<dbReference type="GO" id="GO:1902201">
    <property type="term" value="P:negative regulation of bacterial-type flagellum-dependent cell motility"/>
    <property type="evidence" value="ECO:0007669"/>
    <property type="project" value="TreeGrafter"/>
</dbReference>
<dbReference type="Pfam" id="PF00990">
    <property type="entry name" value="GGDEF"/>
    <property type="match status" value="1"/>
</dbReference>
<dbReference type="Pfam" id="PF20966">
    <property type="entry name" value="MASE6"/>
    <property type="match status" value="1"/>
</dbReference>
<dbReference type="PANTHER" id="PTHR45138">
    <property type="entry name" value="REGULATORY COMPONENTS OF SENSORY TRANSDUCTION SYSTEM"/>
    <property type="match status" value="1"/>
</dbReference>
<comment type="catalytic activity">
    <reaction evidence="3">
        <text>2 GTP = 3',3'-c-di-GMP + 2 diphosphate</text>
        <dbReference type="Rhea" id="RHEA:24898"/>
        <dbReference type="ChEBI" id="CHEBI:33019"/>
        <dbReference type="ChEBI" id="CHEBI:37565"/>
        <dbReference type="ChEBI" id="CHEBI:58805"/>
        <dbReference type="EC" id="2.7.7.65"/>
    </reaction>
</comment>
<feature type="transmembrane region" description="Helical" evidence="4">
    <location>
        <begin position="52"/>
        <end position="71"/>
    </location>
</feature>
<evidence type="ECO:0000313" key="6">
    <source>
        <dbReference type="EMBL" id="TGN39362.1"/>
    </source>
</evidence>
<feature type="domain" description="GGDEF" evidence="5">
    <location>
        <begin position="219"/>
        <end position="352"/>
    </location>
</feature>
<sequence length="368" mass="40804">MTTPQETDLGLSLEQSRSGLRDGHRRSLMRTLFLVTGGALMVFGTLQFLNNHLLLASAEFLVSGLLFFGRYRIRRTPNLERWIYGYLISGFSFALLILIVPDASITAYVWILMIPVLSYLLLGKRAGFRLSAPFLLAGCVVYAVSTSLGNVIAVIDLLNLVLCAVLMLAFVHIYETRREEAEMKLFTMAQSDFLTGLANRASFHSTLTRTVAECARSGSGFALVIMDLDHFKVVNDTMGHDAGDQTLTRIGTLLTERVRTTDSVARLGGEEFGLILRDLKFDDSYELVDELRERIARMEVPYGDATIRLTASFGIAHFPEHGRSAETLYRVADRCLYTGKQSGRNTVVRAGVSAVRAAGQPSDRRTQS</sequence>
<evidence type="ECO:0000256" key="2">
    <source>
        <dbReference type="ARBA" id="ARBA00012528"/>
    </source>
</evidence>
<name>A0A4Z1C2N1_9GAMM</name>
<dbReference type="InterPro" id="IPR000160">
    <property type="entry name" value="GGDEF_dom"/>
</dbReference>
<reference evidence="6 7" key="1">
    <citation type="submission" date="2019-04" db="EMBL/GenBank/DDBJ databases">
        <authorList>
            <person name="Park S."/>
            <person name="Yoon J.-H."/>
        </authorList>
    </citation>
    <scope>NUCLEOTIDE SEQUENCE [LARGE SCALE GENOMIC DNA]</scope>
    <source>
        <strain evidence="6 7">HJM-18</strain>
    </source>
</reference>
<feature type="transmembrane region" description="Helical" evidence="4">
    <location>
        <begin position="151"/>
        <end position="174"/>
    </location>
</feature>
<keyword evidence="4" id="KW-0472">Membrane</keyword>
<keyword evidence="4" id="KW-0812">Transmembrane</keyword>
<protein>
    <recommendedName>
        <fullName evidence="2">diguanylate cyclase</fullName>
        <ecNumber evidence="2">2.7.7.65</ecNumber>
    </recommendedName>
</protein>
<gene>
    <name evidence="6" type="ORF">E5Q11_12045</name>
</gene>
<keyword evidence="4" id="KW-1133">Transmembrane helix</keyword>
<dbReference type="PANTHER" id="PTHR45138:SF9">
    <property type="entry name" value="DIGUANYLATE CYCLASE DGCM-RELATED"/>
    <property type="match status" value="1"/>
</dbReference>